<proteinExistence type="predicted"/>
<comment type="caution">
    <text evidence="1">The sequence shown here is derived from an EMBL/GenBank/DDBJ whole genome shotgun (WGS) entry which is preliminary data.</text>
</comment>
<reference evidence="1 2" key="1">
    <citation type="submission" date="2020-08" db="EMBL/GenBank/DDBJ databases">
        <title>Functional genomics of gut bacteria from endangered species of beetles.</title>
        <authorList>
            <person name="Carlos-Shanley C."/>
        </authorList>
    </citation>
    <scope>NUCLEOTIDE SEQUENCE [LARGE SCALE GENOMIC DNA]</scope>
    <source>
        <strain evidence="1 2">S00124</strain>
    </source>
</reference>
<protein>
    <submittedName>
        <fullName evidence="1">Uncharacterized protein</fullName>
    </submittedName>
</protein>
<accession>A0ABR6RIK1</accession>
<evidence type="ECO:0000313" key="2">
    <source>
        <dbReference type="Proteomes" id="UP000562492"/>
    </source>
</evidence>
<dbReference type="Proteomes" id="UP000562492">
    <property type="component" value="Unassembled WGS sequence"/>
</dbReference>
<name>A0ABR6RIK1_9BURK</name>
<sequence>MIDQQPITDAQIDEVFNAMPDGPAGFLKSWGYRQFARNLLALRAMPAWEPEFLAMTPGQEELAMKFCMEIAGPKGKPGRLPDPVRLLEMAEELYQAERQAAVKLPQSGELVDVVQPSS</sequence>
<organism evidence="1 2">
    <name type="scientific">Comamonas odontotermitis</name>
    <dbReference type="NCBI Taxonomy" id="379895"/>
    <lineage>
        <taxon>Bacteria</taxon>
        <taxon>Pseudomonadati</taxon>
        <taxon>Pseudomonadota</taxon>
        <taxon>Betaproteobacteria</taxon>
        <taxon>Burkholderiales</taxon>
        <taxon>Comamonadaceae</taxon>
        <taxon>Comamonas</taxon>
    </lineage>
</organism>
<keyword evidence="2" id="KW-1185">Reference proteome</keyword>
<dbReference type="EMBL" id="JACHKZ010000021">
    <property type="protein sequence ID" value="MBB6578984.1"/>
    <property type="molecule type" value="Genomic_DNA"/>
</dbReference>
<evidence type="ECO:0000313" key="1">
    <source>
        <dbReference type="EMBL" id="MBB6578984.1"/>
    </source>
</evidence>
<dbReference type="RefSeq" id="WP_184709885.1">
    <property type="nucleotide sequence ID" value="NZ_JACHKZ010000021.1"/>
</dbReference>
<gene>
    <name evidence="1" type="ORF">HNP33_003089</name>
</gene>